<organism evidence="1 2">
    <name type="scientific">Ditylenchus dipsaci</name>
    <dbReference type="NCBI Taxonomy" id="166011"/>
    <lineage>
        <taxon>Eukaryota</taxon>
        <taxon>Metazoa</taxon>
        <taxon>Ecdysozoa</taxon>
        <taxon>Nematoda</taxon>
        <taxon>Chromadorea</taxon>
        <taxon>Rhabditida</taxon>
        <taxon>Tylenchina</taxon>
        <taxon>Tylenchomorpha</taxon>
        <taxon>Sphaerularioidea</taxon>
        <taxon>Anguinidae</taxon>
        <taxon>Anguininae</taxon>
        <taxon>Ditylenchus</taxon>
    </lineage>
</organism>
<dbReference type="AlphaFoldDB" id="A0A915E1Z5"/>
<dbReference type="GO" id="GO:0030687">
    <property type="term" value="C:preribosome, large subunit precursor"/>
    <property type="evidence" value="ECO:0007669"/>
    <property type="project" value="TreeGrafter"/>
</dbReference>
<dbReference type="GO" id="GO:0004519">
    <property type="term" value="F:endonuclease activity"/>
    <property type="evidence" value="ECO:0007669"/>
    <property type="project" value="InterPro"/>
</dbReference>
<dbReference type="GO" id="GO:0000470">
    <property type="term" value="P:maturation of LSU-rRNA"/>
    <property type="evidence" value="ECO:0007669"/>
    <property type="project" value="TreeGrafter"/>
</dbReference>
<dbReference type="GO" id="GO:0000460">
    <property type="term" value="P:maturation of 5.8S rRNA"/>
    <property type="evidence" value="ECO:0007669"/>
    <property type="project" value="TreeGrafter"/>
</dbReference>
<proteinExistence type="predicted"/>
<dbReference type="InterPro" id="IPR007174">
    <property type="entry name" value="Las1"/>
</dbReference>
<name>A0A915E1Z5_9BILA</name>
<keyword evidence="1" id="KW-1185">Reference proteome</keyword>
<sequence length="481" mass="55405">MFVAKFLVLANTNGKYKSVLIHPVDHPYESICSLSLNNENAFPKCTKFEACPFTAVEWKKVQACYLMDDIKSLKESCNILNMWMCRMGSSTPVFIIISELIHRSLVLDKREDCNHLENADLALIYGSAIIRFINYVNECCQPKHGSKNLSIAEAVIRMSIPGWIVNLRHDATHNNMPPLTMLRKALMFCRNWLWTEYWKRQFSEAISKCQKRSIYDAFEKYNKWRRVERLQTEIGSEEREQVPFKQLIDNITDYPEEFVHSFVEICLSKQNYMKRAKHLSGGPLLLSAKKVEAISGNEQMYYSPIVRLLNDKGLLPSLLLELTRQIIDDSLDVVTRSHLGGWADMLLKAFVQQGSPRFADTIPDESWKVILKHIVLAPQFFQSVQIDKVLCFMNGKIPAKSITWTLLQTPHLSKTPDWPNFQADCRISLSLPGVFRTENSMNHTYLKICVRISAIMLPELHHTGQVSFAPHIVHSTIFSNY</sequence>
<evidence type="ECO:0000313" key="1">
    <source>
        <dbReference type="Proteomes" id="UP000887574"/>
    </source>
</evidence>
<dbReference type="GO" id="GO:0090730">
    <property type="term" value="C:Las1 complex"/>
    <property type="evidence" value="ECO:0007669"/>
    <property type="project" value="InterPro"/>
</dbReference>
<dbReference type="PANTHER" id="PTHR15002">
    <property type="entry name" value="RIBOSOMAL BIOGENESIS PROTEIN LAS1L"/>
    <property type="match status" value="1"/>
</dbReference>
<dbReference type="Proteomes" id="UP000887574">
    <property type="component" value="Unplaced"/>
</dbReference>
<protein>
    <submittedName>
        <fullName evidence="2">LAS1-like protein</fullName>
    </submittedName>
</protein>
<evidence type="ECO:0000313" key="2">
    <source>
        <dbReference type="WBParaSite" id="jg26094"/>
    </source>
</evidence>
<dbReference type="Pfam" id="PF04031">
    <property type="entry name" value="Las1"/>
    <property type="match status" value="1"/>
</dbReference>
<accession>A0A915E1Z5</accession>
<dbReference type="WBParaSite" id="jg26094">
    <property type="protein sequence ID" value="jg26094"/>
    <property type="gene ID" value="jg26094"/>
</dbReference>
<reference evidence="2" key="1">
    <citation type="submission" date="2022-11" db="UniProtKB">
        <authorList>
            <consortium name="WormBaseParasite"/>
        </authorList>
    </citation>
    <scope>IDENTIFICATION</scope>
</reference>
<dbReference type="PANTHER" id="PTHR15002:SF0">
    <property type="entry name" value="RIBOSOMAL BIOGENESIS PROTEIN LAS1L"/>
    <property type="match status" value="1"/>
</dbReference>